<comment type="similarity">
    <text evidence="4">Belongs to the eukaryotic/archaeal RNase P protein component 4 family.</text>
</comment>
<evidence type="ECO:0000313" key="7">
    <source>
        <dbReference type="Proteomes" id="UP001338125"/>
    </source>
</evidence>
<dbReference type="EMBL" id="JAVFKD010000001">
    <property type="protein sequence ID" value="KAK5998776.1"/>
    <property type="molecule type" value="Genomic_DNA"/>
</dbReference>
<dbReference type="Pfam" id="PF04032">
    <property type="entry name" value="Rpr2"/>
    <property type="match status" value="1"/>
</dbReference>
<dbReference type="Gene3D" id="6.20.50.20">
    <property type="match status" value="1"/>
</dbReference>
<feature type="region of interest" description="Disordered" evidence="5">
    <location>
        <begin position="144"/>
        <end position="180"/>
    </location>
</feature>
<gene>
    <name evidence="6" type="ORF">PT974_01159</name>
</gene>
<dbReference type="Proteomes" id="UP001338125">
    <property type="component" value="Unassembled WGS sequence"/>
</dbReference>
<evidence type="ECO:0000256" key="2">
    <source>
        <dbReference type="ARBA" id="ARBA00022723"/>
    </source>
</evidence>
<keyword evidence="3" id="KW-0862">Zinc</keyword>
<feature type="compositionally biased region" description="Polar residues" evidence="5">
    <location>
        <begin position="34"/>
        <end position="43"/>
    </location>
</feature>
<evidence type="ECO:0000256" key="5">
    <source>
        <dbReference type="SAM" id="MobiDB-lite"/>
    </source>
</evidence>
<organism evidence="6 7">
    <name type="scientific">Cladobotryum mycophilum</name>
    <dbReference type="NCBI Taxonomy" id="491253"/>
    <lineage>
        <taxon>Eukaryota</taxon>
        <taxon>Fungi</taxon>
        <taxon>Dikarya</taxon>
        <taxon>Ascomycota</taxon>
        <taxon>Pezizomycotina</taxon>
        <taxon>Sordariomycetes</taxon>
        <taxon>Hypocreomycetidae</taxon>
        <taxon>Hypocreales</taxon>
        <taxon>Hypocreaceae</taxon>
        <taxon>Cladobotryum</taxon>
    </lineage>
</organism>
<dbReference type="PANTHER" id="PTHR14742">
    <property type="entry name" value="RIBONUCLEASE P SUBUNIT P21"/>
    <property type="match status" value="1"/>
</dbReference>
<keyword evidence="7" id="KW-1185">Reference proteome</keyword>
<evidence type="ECO:0008006" key="8">
    <source>
        <dbReference type="Google" id="ProtNLM"/>
    </source>
</evidence>
<dbReference type="InterPro" id="IPR007175">
    <property type="entry name" value="Rpr2/Snm1/Rpp21"/>
</dbReference>
<dbReference type="PANTHER" id="PTHR14742:SF0">
    <property type="entry name" value="RIBONUCLEASE P PROTEIN SUBUNIT P21"/>
    <property type="match status" value="1"/>
</dbReference>
<evidence type="ECO:0000256" key="3">
    <source>
        <dbReference type="ARBA" id="ARBA00022833"/>
    </source>
</evidence>
<evidence type="ECO:0000256" key="4">
    <source>
        <dbReference type="ARBA" id="ARBA00038402"/>
    </source>
</evidence>
<feature type="region of interest" description="Disordered" evidence="5">
    <location>
        <begin position="34"/>
        <end position="55"/>
    </location>
</feature>
<proteinExistence type="inferred from homology"/>
<accession>A0ABR0T4C1</accession>
<name>A0ABR0T4C1_9HYPO</name>
<keyword evidence="1" id="KW-0819">tRNA processing</keyword>
<evidence type="ECO:0000313" key="6">
    <source>
        <dbReference type="EMBL" id="KAK5998776.1"/>
    </source>
</evidence>
<protein>
    <recommendedName>
        <fullName evidence="8">RNAse P Rpr2/Rpp21 subunit domain-containing protein</fullName>
    </recommendedName>
</protein>
<reference evidence="6 7" key="1">
    <citation type="submission" date="2024-01" db="EMBL/GenBank/DDBJ databases">
        <title>Complete genome of Cladobotryum mycophilum ATHUM6906.</title>
        <authorList>
            <person name="Christinaki A.C."/>
            <person name="Myridakis A.I."/>
            <person name="Kouvelis V.N."/>
        </authorList>
    </citation>
    <scope>NUCLEOTIDE SEQUENCE [LARGE SCALE GENOMIC DNA]</scope>
    <source>
        <strain evidence="6 7">ATHUM6906</strain>
    </source>
</reference>
<evidence type="ECO:0000256" key="1">
    <source>
        <dbReference type="ARBA" id="ARBA00022694"/>
    </source>
</evidence>
<comment type="caution">
    <text evidence="6">The sequence shown here is derived from an EMBL/GenBank/DDBJ whole genome shotgun (WGS) entry which is preliminary data.</text>
</comment>
<keyword evidence="2" id="KW-0479">Metal-binding</keyword>
<sequence length="180" mass="19674">MAKAKGPASVQNRHIYTRASYLYQAANYLANCAQASSTPNHGPSRQEEAANKAAHSALTANEAERKALMNVSRQVISDMRSVSLKMQIRSSPTIKSTICKFCDTLQIEGKTCRSAVENASKGGRKPWADVLVIRCDTCGHAKRYPISGVPRQKRRSMRVTEAAENGVSREDDTSASKQTT</sequence>